<evidence type="ECO:0000313" key="9">
    <source>
        <dbReference type="Proteomes" id="UP000683000"/>
    </source>
</evidence>
<evidence type="ECO:0000256" key="7">
    <source>
        <dbReference type="ARBA" id="ARBA00023033"/>
    </source>
</evidence>
<evidence type="ECO:0000256" key="3">
    <source>
        <dbReference type="ARBA" id="ARBA00022630"/>
    </source>
</evidence>
<dbReference type="OrthoDB" id="66881at2759"/>
<dbReference type="Gene3D" id="3.50.50.60">
    <property type="entry name" value="FAD/NAD(P)-binding domain"/>
    <property type="match status" value="2"/>
</dbReference>
<evidence type="ECO:0000256" key="2">
    <source>
        <dbReference type="ARBA" id="ARBA00010139"/>
    </source>
</evidence>
<evidence type="ECO:0000313" key="8">
    <source>
        <dbReference type="EMBL" id="KAG6377174.1"/>
    </source>
</evidence>
<dbReference type="EMBL" id="JAGFBS010000010">
    <property type="protein sequence ID" value="KAG6377174.1"/>
    <property type="molecule type" value="Genomic_DNA"/>
</dbReference>
<dbReference type="AlphaFoldDB" id="A0A8I2YS73"/>
<keyword evidence="9" id="KW-1185">Reference proteome</keyword>
<comment type="caution">
    <text evidence="8">The sequence shown here is derived from an EMBL/GenBank/DDBJ whole genome shotgun (WGS) entry which is preliminary data.</text>
</comment>
<proteinExistence type="inferred from homology"/>
<dbReference type="PANTHER" id="PTHR43098">
    <property type="entry name" value="L-ORNITHINE N(5)-MONOOXYGENASE-RELATED"/>
    <property type="match status" value="1"/>
</dbReference>
<keyword evidence="3" id="KW-0285">Flavoprotein</keyword>
<reference evidence="8" key="1">
    <citation type="submission" date="2021-03" db="EMBL/GenBank/DDBJ databases">
        <title>Evolutionary innovations through gain and loss of genes in the ectomycorrhizal Boletales.</title>
        <authorList>
            <person name="Wu G."/>
            <person name="Miyauchi S."/>
            <person name="Morin E."/>
            <person name="Yang Z.-L."/>
            <person name="Xu J."/>
            <person name="Martin F.M."/>
        </authorList>
    </citation>
    <scope>NUCLEOTIDE SEQUENCE</scope>
    <source>
        <strain evidence="8">BR01</strain>
    </source>
</reference>
<dbReference type="PANTHER" id="PTHR43098:SF3">
    <property type="entry name" value="L-ORNITHINE N(5)-MONOOXYGENASE-RELATED"/>
    <property type="match status" value="1"/>
</dbReference>
<name>A0A8I2YS73_9AGAM</name>
<keyword evidence="6" id="KW-0560">Oxidoreductase</keyword>
<comment type="similarity">
    <text evidence="2">Belongs to the FAD-binding monooxygenase family.</text>
</comment>
<evidence type="ECO:0000256" key="4">
    <source>
        <dbReference type="ARBA" id="ARBA00022827"/>
    </source>
</evidence>
<keyword evidence="4" id="KW-0274">FAD</keyword>
<organism evidence="8 9">
    <name type="scientific">Boletus reticuloceps</name>
    <dbReference type="NCBI Taxonomy" id="495285"/>
    <lineage>
        <taxon>Eukaryota</taxon>
        <taxon>Fungi</taxon>
        <taxon>Dikarya</taxon>
        <taxon>Basidiomycota</taxon>
        <taxon>Agaricomycotina</taxon>
        <taxon>Agaricomycetes</taxon>
        <taxon>Agaricomycetidae</taxon>
        <taxon>Boletales</taxon>
        <taxon>Boletineae</taxon>
        <taxon>Boletaceae</taxon>
        <taxon>Boletoideae</taxon>
        <taxon>Boletus</taxon>
    </lineage>
</organism>
<dbReference type="SUPFAM" id="SSF51905">
    <property type="entry name" value="FAD/NAD(P)-binding domain"/>
    <property type="match status" value="2"/>
</dbReference>
<comment type="cofactor">
    <cofactor evidence="1">
        <name>FAD</name>
        <dbReference type="ChEBI" id="CHEBI:57692"/>
    </cofactor>
</comment>
<evidence type="ECO:0000256" key="6">
    <source>
        <dbReference type="ARBA" id="ARBA00023002"/>
    </source>
</evidence>
<keyword evidence="5" id="KW-0521">NADP</keyword>
<sequence length="323" mass="37234">MSEERFDAVIIGALGRMDMDGKIPWTEGDTCVWYFAYVSDKLDLRKDCRFDSTVKSAHWDDQLHLWHISCDEKESPYNVSARHLIACTGFASKPYTPDLKGLNTFQGVSTHTGRWPELGIETTGKRVAVLVQERVVKHLTVFQRTPNLAIPMRQHELTKQVQDQYKFTYGPAYEKLRTTFAGLQCDFIYSPMQNDTPEQRQAVFEKLWEQGGFSFWLGNYLAMLIDQGANDEIYAFWQEKNPSLEQTYYDVFNQDNVDIVNLRETPIVEVTPKGIKTSAQEYEVDVLIFATGWDSHTGCIMDIDLRGLDGESIQDHWKDRLTT</sequence>
<dbReference type="Proteomes" id="UP000683000">
    <property type="component" value="Unassembled WGS sequence"/>
</dbReference>
<dbReference type="InterPro" id="IPR050775">
    <property type="entry name" value="FAD-binding_Monooxygenases"/>
</dbReference>
<protein>
    <submittedName>
        <fullName evidence="8">Uncharacterized protein</fullName>
    </submittedName>
</protein>
<accession>A0A8I2YS73</accession>
<evidence type="ECO:0000256" key="5">
    <source>
        <dbReference type="ARBA" id="ARBA00022857"/>
    </source>
</evidence>
<dbReference type="InterPro" id="IPR036188">
    <property type="entry name" value="FAD/NAD-bd_sf"/>
</dbReference>
<dbReference type="GO" id="GO:0004497">
    <property type="term" value="F:monooxygenase activity"/>
    <property type="evidence" value="ECO:0007669"/>
    <property type="project" value="UniProtKB-KW"/>
</dbReference>
<gene>
    <name evidence="8" type="ORF">JVT61DRAFT_1226</name>
</gene>
<keyword evidence="7" id="KW-0503">Monooxygenase</keyword>
<evidence type="ECO:0000256" key="1">
    <source>
        <dbReference type="ARBA" id="ARBA00001974"/>
    </source>
</evidence>